<dbReference type="EMBL" id="JAKELL010000002">
    <property type="protein sequence ID" value="KAH9000051.1"/>
    <property type="molecule type" value="Genomic_DNA"/>
</dbReference>
<feature type="compositionally biased region" description="Low complexity" evidence="1">
    <location>
        <begin position="384"/>
        <end position="400"/>
    </location>
</feature>
<feature type="compositionally biased region" description="Low complexity" evidence="1">
    <location>
        <begin position="161"/>
        <end position="174"/>
    </location>
</feature>
<reference evidence="2" key="1">
    <citation type="submission" date="2022-01" db="EMBL/GenBank/DDBJ databases">
        <title>Comparative genomics reveals a dynamic genome evolution in the ectomycorrhizal milk-cap (Lactarius) mushrooms.</title>
        <authorList>
            <consortium name="DOE Joint Genome Institute"/>
            <person name="Lebreton A."/>
            <person name="Tang N."/>
            <person name="Kuo A."/>
            <person name="LaButti K."/>
            <person name="Drula E."/>
            <person name="Barry K."/>
            <person name="Clum A."/>
            <person name="Lipzen A."/>
            <person name="Mousain D."/>
            <person name="Ng V."/>
            <person name="Wang R."/>
            <person name="Wang X."/>
            <person name="Dai Y."/>
            <person name="Henrissat B."/>
            <person name="Grigoriev I.V."/>
            <person name="Guerin-Laguette A."/>
            <person name="Yu F."/>
            <person name="Martin F.M."/>
        </authorList>
    </citation>
    <scope>NUCLEOTIDE SEQUENCE</scope>
    <source>
        <strain evidence="2">QP</strain>
    </source>
</reference>
<organism evidence="2 3">
    <name type="scientific">Lactarius akahatsu</name>
    <dbReference type="NCBI Taxonomy" id="416441"/>
    <lineage>
        <taxon>Eukaryota</taxon>
        <taxon>Fungi</taxon>
        <taxon>Dikarya</taxon>
        <taxon>Basidiomycota</taxon>
        <taxon>Agaricomycotina</taxon>
        <taxon>Agaricomycetes</taxon>
        <taxon>Russulales</taxon>
        <taxon>Russulaceae</taxon>
        <taxon>Lactarius</taxon>
    </lineage>
</organism>
<evidence type="ECO:0000313" key="2">
    <source>
        <dbReference type="EMBL" id="KAH9000051.1"/>
    </source>
</evidence>
<feature type="region of interest" description="Disordered" evidence="1">
    <location>
        <begin position="377"/>
        <end position="630"/>
    </location>
</feature>
<feature type="compositionally biased region" description="Low complexity" evidence="1">
    <location>
        <begin position="334"/>
        <end position="354"/>
    </location>
</feature>
<gene>
    <name evidence="2" type="ORF">EDB92DRAFT_1939739</name>
</gene>
<feature type="compositionally biased region" description="Polar residues" evidence="1">
    <location>
        <begin position="486"/>
        <end position="503"/>
    </location>
</feature>
<sequence length="630" mass="70276">MPLHFPPAPFTGEREIALQFLKDFNRCRRLNQQHPYMIDPVLRIHTMLGMMDGPAVTPWKTKCAELIRRPAAASFGEELWTEYTRKFAKVWGSKSPASPPVTPIPKPPATHCSTPQTPPPLPDTTTAARTRSEDTAERLLLTSELDVPPSDLDTSWPPLIPSDSPAPAAVPASSNADYDWSDIIRRWEKNLPQYVLGPMYQSTPLPPRFPYNETHSRIPDDILTSSPCSSVPVECSRRHPSDGTSPRTPQYRPNRRPVTASDRPLEPRSSPSPLRPPPTSSPRAALPAVPGPVRPSHLVPWSFASPRSTLLIDEDRSSSTSIYLRTLSPRSATPSPLSSHSLLLSRSDSPSLAPTYRPPQLRCPASTAALVVMEDNGPRRGVKTSPVSVSTPRTTSSTRPIRQYPSVFPQHALEQPRDPDEITTHTLYRRPRDRFPTSRNHLAPRESNTDTTGPVTSRSSAIDRRITQDSIDTLGPHRRPRHTSREPATSSNTAPQPTQRQDSPQPPDTSDIHCDTTQMPRDMDDNIATPWLHRKIRVSNKGTRNQDVSEALRKCRHQPSHPHSSMTPTSPEAQPQNNRQQTTANQETCHDMQLKTRTTQQRQATQSYRTQTTPPHECCTADLVSDFPNA</sequence>
<accession>A0AAD4LRN2</accession>
<feature type="compositionally biased region" description="Low complexity" evidence="1">
    <location>
        <begin position="225"/>
        <end position="234"/>
    </location>
</feature>
<feature type="region of interest" description="Disordered" evidence="1">
    <location>
        <begin position="328"/>
        <end position="360"/>
    </location>
</feature>
<feature type="region of interest" description="Disordered" evidence="1">
    <location>
        <begin position="207"/>
        <end position="291"/>
    </location>
</feature>
<proteinExistence type="predicted"/>
<comment type="caution">
    <text evidence="2">The sequence shown here is derived from an EMBL/GenBank/DDBJ whole genome shotgun (WGS) entry which is preliminary data.</text>
</comment>
<feature type="compositionally biased region" description="Low complexity" evidence="1">
    <location>
        <begin position="596"/>
        <end position="613"/>
    </location>
</feature>
<feature type="compositionally biased region" description="Polar residues" evidence="1">
    <location>
        <begin position="572"/>
        <end position="587"/>
    </location>
</feature>
<name>A0AAD4LRN2_9AGAM</name>
<feature type="compositionally biased region" description="Polar residues" evidence="1">
    <location>
        <begin position="449"/>
        <end position="460"/>
    </location>
</feature>
<protein>
    <submittedName>
        <fullName evidence="2">Uncharacterized protein</fullName>
    </submittedName>
</protein>
<feature type="compositionally biased region" description="Basic and acidic residues" evidence="1">
    <location>
        <begin position="414"/>
        <end position="423"/>
    </location>
</feature>
<feature type="compositionally biased region" description="Pro residues" evidence="1">
    <location>
        <begin position="97"/>
        <end position="108"/>
    </location>
</feature>
<evidence type="ECO:0000256" key="1">
    <source>
        <dbReference type="SAM" id="MobiDB-lite"/>
    </source>
</evidence>
<dbReference type="Proteomes" id="UP001201163">
    <property type="component" value="Unassembled WGS sequence"/>
</dbReference>
<feature type="compositionally biased region" description="Low complexity" evidence="1">
    <location>
        <begin position="561"/>
        <end position="571"/>
    </location>
</feature>
<dbReference type="AlphaFoldDB" id="A0AAD4LRN2"/>
<evidence type="ECO:0000313" key="3">
    <source>
        <dbReference type="Proteomes" id="UP001201163"/>
    </source>
</evidence>
<feature type="region of interest" description="Disordered" evidence="1">
    <location>
        <begin position="94"/>
        <end position="134"/>
    </location>
</feature>
<feature type="region of interest" description="Disordered" evidence="1">
    <location>
        <begin position="146"/>
        <end position="174"/>
    </location>
</feature>
<keyword evidence="3" id="KW-1185">Reference proteome</keyword>